<feature type="compositionally biased region" description="Basic and acidic residues" evidence="1">
    <location>
        <begin position="314"/>
        <end position="330"/>
    </location>
</feature>
<proteinExistence type="predicted"/>
<name>A0A8H3VRZ6_VENIN</name>
<dbReference type="PANTHER" id="PTHR33840:SF2">
    <property type="entry name" value="TLE1 PHOSPHOLIPASE DOMAIN-CONTAINING PROTEIN"/>
    <property type="match status" value="1"/>
</dbReference>
<keyword evidence="4" id="KW-1185">Reference proteome</keyword>
<sequence length="663" mass="75354">MATLQPHVPLGRRNSFIPEKGYRASSVQDNQPELVPIQSEIGNRARKSRRTFVLCFDGTGNKFSGTDSDSNILKIYRMLDRDDSSQFHYYQPGIGTYIATSSFSQHTSTFDKFKSWYAKAKDSAVGTSFDEHVMGGYKFLMRYYNVGDDIFLFGFSRGAYTARFLAEMLDHVGLLSAGNEEMCRFAWKAFQKWQCRTEATDKERDQKRFLLNYMFAFRETFSRPVHRIRFLGLFDTVNSVLRFENALMERSKFPYTARSTAKVIRHAVAIDERRAKFRQDLISELKPTREAHYRRRHKHLHLWDQADVDKNTETEELHRGRTSMESHTDPLEPAQPRLQVPRFRDSSEVSGIRNLSTNAARRKNDDDGDSFVTSASQDSLAAIRRENGIWASDEDSDCEEQDIKEVWFPGCHADIGGGWPLNPGEDAALSHVPLVWMVREAERAGLHFDPKKVRALNCSPEDHPSTRRKTIVPQIAIETTTPPTPTPETNGIHLPAPSPADDLPASTPSNFQRLLNSAATRGHIHDVLQFNQGASALSVLSWNIMEYLPFRRMDLQPNGTWKSITWPLPKGEVRDIPDQVVIHNSVVRRMEFDATYRPGNLIVGGGGRGTRRAPVGLGMGRWKVVREEGDLVGECFVREGRPKGMGLAKRKQSKLTQYGKIQV</sequence>
<evidence type="ECO:0000313" key="3">
    <source>
        <dbReference type="EMBL" id="KAE9992497.1"/>
    </source>
</evidence>
<dbReference type="PANTHER" id="PTHR33840">
    <property type="match status" value="1"/>
</dbReference>
<feature type="domain" description="T6SS Phospholipase effector Tle1-like catalytic" evidence="2">
    <location>
        <begin position="50"/>
        <end position="440"/>
    </location>
</feature>
<feature type="region of interest" description="Disordered" evidence="1">
    <location>
        <begin position="314"/>
        <end position="334"/>
    </location>
</feature>
<dbReference type="Proteomes" id="UP000490939">
    <property type="component" value="Unassembled WGS sequence"/>
</dbReference>
<accession>A0A8H3VRZ6</accession>
<evidence type="ECO:0000256" key="1">
    <source>
        <dbReference type="SAM" id="MobiDB-lite"/>
    </source>
</evidence>
<comment type="caution">
    <text evidence="3">The sequence shown here is derived from an EMBL/GenBank/DDBJ whole genome shotgun (WGS) entry which is preliminary data.</text>
</comment>
<evidence type="ECO:0000259" key="2">
    <source>
        <dbReference type="Pfam" id="PF09994"/>
    </source>
</evidence>
<gene>
    <name evidence="3" type="ORF">EG327_008757</name>
</gene>
<dbReference type="AlphaFoldDB" id="A0A8H3VRZ6"/>
<protein>
    <recommendedName>
        <fullName evidence="2">T6SS Phospholipase effector Tle1-like catalytic domain-containing protein</fullName>
    </recommendedName>
</protein>
<organism evidence="3 4">
    <name type="scientific">Venturia inaequalis</name>
    <name type="common">Apple scab fungus</name>
    <dbReference type="NCBI Taxonomy" id="5025"/>
    <lineage>
        <taxon>Eukaryota</taxon>
        <taxon>Fungi</taxon>
        <taxon>Dikarya</taxon>
        <taxon>Ascomycota</taxon>
        <taxon>Pezizomycotina</taxon>
        <taxon>Dothideomycetes</taxon>
        <taxon>Pleosporomycetidae</taxon>
        <taxon>Venturiales</taxon>
        <taxon>Venturiaceae</taxon>
        <taxon>Venturia</taxon>
    </lineage>
</organism>
<evidence type="ECO:0000313" key="4">
    <source>
        <dbReference type="Proteomes" id="UP000490939"/>
    </source>
</evidence>
<dbReference type="EMBL" id="WNWR01000056">
    <property type="protein sequence ID" value="KAE9992497.1"/>
    <property type="molecule type" value="Genomic_DNA"/>
</dbReference>
<reference evidence="3 4" key="1">
    <citation type="submission" date="2019-07" db="EMBL/GenBank/DDBJ databases">
        <title>Venturia inaequalis Genome Resource.</title>
        <authorList>
            <person name="Lichtner F.J."/>
        </authorList>
    </citation>
    <scope>NUCLEOTIDE SEQUENCE [LARGE SCALE GENOMIC DNA]</scope>
    <source>
        <strain evidence="3 4">DMI_063113</strain>
    </source>
</reference>
<dbReference type="InterPro" id="IPR018712">
    <property type="entry name" value="Tle1-like_cat"/>
</dbReference>
<dbReference type="Pfam" id="PF09994">
    <property type="entry name" value="T6SS_Tle1-like_cat"/>
    <property type="match status" value="1"/>
</dbReference>